<protein>
    <submittedName>
        <fullName evidence="2">Imm11 family protein</fullName>
    </submittedName>
</protein>
<name>A0ABV5AYY5_9BACL</name>
<feature type="domain" description="Immunity MXAN-0049 protein" evidence="1">
    <location>
        <begin position="16"/>
        <end position="176"/>
    </location>
</feature>
<organism evidence="2 3">
    <name type="scientific">Paenibacillus enshidis</name>
    <dbReference type="NCBI Taxonomy" id="1458439"/>
    <lineage>
        <taxon>Bacteria</taxon>
        <taxon>Bacillati</taxon>
        <taxon>Bacillota</taxon>
        <taxon>Bacilli</taxon>
        <taxon>Bacillales</taxon>
        <taxon>Paenibacillaceae</taxon>
        <taxon>Paenibacillus</taxon>
    </lineage>
</organism>
<dbReference type="RefSeq" id="WP_375357700.1">
    <property type="nucleotide sequence ID" value="NZ_JBHHMI010000031.1"/>
</dbReference>
<evidence type="ECO:0000313" key="3">
    <source>
        <dbReference type="Proteomes" id="UP001580346"/>
    </source>
</evidence>
<dbReference type="InterPro" id="IPR012433">
    <property type="entry name" value="Imm11"/>
</dbReference>
<evidence type="ECO:0000313" key="2">
    <source>
        <dbReference type="EMBL" id="MFB5269428.1"/>
    </source>
</evidence>
<proteinExistence type="predicted"/>
<dbReference type="Proteomes" id="UP001580346">
    <property type="component" value="Unassembled WGS sequence"/>
</dbReference>
<dbReference type="EMBL" id="JBHHMI010000031">
    <property type="protein sequence ID" value="MFB5269428.1"/>
    <property type="molecule type" value="Genomic_DNA"/>
</dbReference>
<gene>
    <name evidence="2" type="ORF">ACE41H_21965</name>
</gene>
<evidence type="ECO:0000259" key="1">
    <source>
        <dbReference type="Pfam" id="PF07791"/>
    </source>
</evidence>
<dbReference type="Pfam" id="PF07791">
    <property type="entry name" value="Imm11"/>
    <property type="match status" value="1"/>
</dbReference>
<sequence length="275" mass="32179">MKIWEINSGHKTLHITVEDRLNQEVDQLLDNIFYAKEIKQKWKPLTVVYEKDKGKYIDFPSFSPGVLVLSERAVSTLEPLIGNLVEILPLQDDKYNFYFCNVINVLDCVDKTNSVPIIESNKIFSYENMYLHEEMIMGSEKRHIFKVPELVGSRIYVSDEFRNAVLEAGLKILSFDLVWDSEFTKEDEIAMKQRYENYLVELEQNKGPEMSWDEAMKLLDEGKAVASAHWKMQKNANKELLVGRLTYNLDYELAELIYIPPILLDSKWHEVERSE</sequence>
<reference evidence="2 3" key="1">
    <citation type="submission" date="2024-09" db="EMBL/GenBank/DDBJ databases">
        <title>Paenibacillus zeirhizospherea sp. nov., isolated from surface of the maize (Zea mays) roots in a horticulture field, Hungary.</title>
        <authorList>
            <person name="Marton D."/>
            <person name="Farkas M."/>
            <person name="Bedics A."/>
            <person name="Toth E."/>
            <person name="Tancsics A."/>
            <person name="Boka K."/>
            <person name="Maroti G."/>
            <person name="Kriszt B."/>
            <person name="Cserhati M."/>
        </authorList>
    </citation>
    <scope>NUCLEOTIDE SEQUENCE [LARGE SCALE GENOMIC DNA]</scope>
    <source>
        <strain evidence="2 3">KCTC 33519</strain>
    </source>
</reference>
<comment type="caution">
    <text evidence="2">The sequence shown here is derived from an EMBL/GenBank/DDBJ whole genome shotgun (WGS) entry which is preliminary data.</text>
</comment>
<keyword evidence="3" id="KW-1185">Reference proteome</keyword>
<accession>A0ABV5AYY5</accession>